<keyword evidence="5" id="KW-0560">Oxidoreductase</keyword>
<keyword evidence="2" id="KW-0285">Flavoprotein</keyword>
<dbReference type="Gene3D" id="3.30.43.10">
    <property type="entry name" value="Uridine Diphospho-n-acetylenolpyruvylglucosamine Reductase, domain 2"/>
    <property type="match status" value="1"/>
</dbReference>
<keyword evidence="9" id="KW-0472">Membrane</keyword>
<dbReference type="Proteomes" id="UP000326903">
    <property type="component" value="Unassembled WGS sequence"/>
</dbReference>
<reference evidence="11 12" key="1">
    <citation type="submission" date="2019-09" db="EMBL/GenBank/DDBJ databases">
        <title>Draft genome sequence of Ginsengibacter sp. BR5-29.</title>
        <authorList>
            <person name="Im W.-T."/>
        </authorList>
    </citation>
    <scope>NUCLEOTIDE SEQUENCE [LARGE SCALE GENOMIC DNA]</scope>
    <source>
        <strain evidence="11 12">BR5-29</strain>
    </source>
</reference>
<dbReference type="InterPro" id="IPR004113">
    <property type="entry name" value="FAD-bd_oxidored_4_C"/>
</dbReference>
<dbReference type="Pfam" id="PF02754">
    <property type="entry name" value="CCG"/>
    <property type="match status" value="1"/>
</dbReference>
<keyword evidence="6" id="KW-0408">Iron</keyword>
<keyword evidence="12" id="KW-1185">Reference proteome</keyword>
<dbReference type="GO" id="GO:0008720">
    <property type="term" value="F:D-lactate dehydrogenase (NAD+) activity"/>
    <property type="evidence" value="ECO:0007669"/>
    <property type="project" value="TreeGrafter"/>
</dbReference>
<gene>
    <name evidence="11" type="ORF">FW778_07145</name>
</gene>
<dbReference type="GO" id="GO:0051536">
    <property type="term" value="F:iron-sulfur cluster binding"/>
    <property type="evidence" value="ECO:0007669"/>
    <property type="project" value="UniProtKB-KW"/>
</dbReference>
<organism evidence="11 12">
    <name type="scientific">Ginsengibacter hankyongi</name>
    <dbReference type="NCBI Taxonomy" id="2607284"/>
    <lineage>
        <taxon>Bacteria</taxon>
        <taxon>Pseudomonadati</taxon>
        <taxon>Bacteroidota</taxon>
        <taxon>Chitinophagia</taxon>
        <taxon>Chitinophagales</taxon>
        <taxon>Chitinophagaceae</taxon>
        <taxon>Ginsengibacter</taxon>
    </lineage>
</organism>
<dbReference type="AlphaFoldDB" id="A0A5J5IKY3"/>
<evidence type="ECO:0000256" key="9">
    <source>
        <dbReference type="SAM" id="Phobius"/>
    </source>
</evidence>
<evidence type="ECO:0000256" key="2">
    <source>
        <dbReference type="ARBA" id="ARBA00022630"/>
    </source>
</evidence>
<dbReference type="InterPro" id="IPR036318">
    <property type="entry name" value="FAD-bd_PCMH-like_sf"/>
</dbReference>
<dbReference type="InterPro" id="IPR016169">
    <property type="entry name" value="FAD-bd_PCMH_sub2"/>
</dbReference>
<sequence>MITDTSSKNRKTEINPQHNGNPNHEPHVNAQTQLDTRFETKDSINVDVKNLEKELKKAIEGEVRFDTGSRALYSTDSSNYRQIPIGVVIPKTENDIIQTIALCKKYHAPLLSRGGGTSLAGQCCNVAVMMDMAKYFNKILNIDKEKKLITVQPGIVLDEMRNATKEKVGLTFGPDPATHDHCTLGGMLGNNSCGVHSVMAALEGNGARTSDNTESITIVTYDGIKMKVGATSDEELEQIITEGGRRGEIYRKLKDFRNKYEDLIRGKFPNIPRRVSGYNLTALLPENGFNVAHVLIGSESTLVTITEATLKLLHEPKARSLLVLGYDSLPNAGYAVPFVMKHKPIGLEGIDDLLLEFMRRKGLNVDDIPLLPEGKAWLLVEFGGDSKEDSDNQAKALIEDLKNEKNQPSSSLFDDPEQEKMLWEIRESGLGATAWVPGEPNGGPGWEDSAVPPDKVGDYLKDLRDLFTQYKLYPSIYGHFGQGCIHCRVGFDFLTEDGIKAYKQFTVDASHLVVKYGGSLSGEHGDGQARGDLLEIMYGKELVQAFREFKMIWDPEWKMNPGKIIDTYGQTNNLRLGTTYNPPDLKTHFQFPDEKYSFAHATNLCVGVGECRRHEHGTMCPSYMVTREEKHSTRGRSRMLYEMMEGDVLKGQWRNKAVKESLDLCLACKGCKADCPVNVDMATYKSEFLSHYYEGRLRPRTAYAFGYVYWWSRLASLMPGVANFMMHAPVIKNITKAIAGVASQRKMPKFAERTFRNWFQDRNTGQGNKMRDTGTQKRVILWADTFNNFFLPETLVAGLQVLEAAGFEVIIPKKILCCGRPLYDFGLLNQAKKMLLEIMHVLKDEIRDGVPIVGLEPSCIAVFRDELHNLFPHNEEAKRLSQQVFTLAEFLEKKAPDFKIPQLKSKAIIQGHCHHKAIMKIDADKRLLKRTGLDFEVLDSGCCGMAGYFGYEKGEHYDVSIGAGERVLLPAVRTAGKETFIIADGFSCREQIAQETDRKGLHLAQVLQMALREKDSHYANPYPERKYVDGMKLKDKSKTVRNLIGLASIAIAITVVIIIKRKK</sequence>
<comment type="caution">
    <text evidence="11">The sequence shown here is derived from an EMBL/GenBank/DDBJ whole genome shotgun (WGS) entry which is preliminary data.</text>
</comment>
<dbReference type="GO" id="GO:0071949">
    <property type="term" value="F:FAD binding"/>
    <property type="evidence" value="ECO:0007669"/>
    <property type="project" value="InterPro"/>
</dbReference>
<dbReference type="EMBL" id="VYQF01000001">
    <property type="protein sequence ID" value="KAA9041785.1"/>
    <property type="molecule type" value="Genomic_DNA"/>
</dbReference>
<dbReference type="SUPFAM" id="SSF56176">
    <property type="entry name" value="FAD-binding/transporter-associated domain-like"/>
    <property type="match status" value="1"/>
</dbReference>
<feature type="transmembrane region" description="Helical" evidence="9">
    <location>
        <begin position="1040"/>
        <end position="1059"/>
    </location>
</feature>
<dbReference type="GO" id="GO:1903457">
    <property type="term" value="P:lactate catabolic process"/>
    <property type="evidence" value="ECO:0007669"/>
    <property type="project" value="TreeGrafter"/>
</dbReference>
<keyword evidence="3" id="KW-0479">Metal-binding</keyword>
<evidence type="ECO:0000313" key="11">
    <source>
        <dbReference type="EMBL" id="KAA9041785.1"/>
    </source>
</evidence>
<dbReference type="SUPFAM" id="SSF46548">
    <property type="entry name" value="alpha-helical ferredoxin"/>
    <property type="match status" value="1"/>
</dbReference>
<dbReference type="GO" id="GO:0046872">
    <property type="term" value="F:metal ion binding"/>
    <property type="evidence" value="ECO:0007669"/>
    <property type="project" value="UniProtKB-KW"/>
</dbReference>
<name>A0A5J5IKY3_9BACT</name>
<accession>A0A5J5IKY3</accession>
<evidence type="ECO:0000256" key="4">
    <source>
        <dbReference type="ARBA" id="ARBA00022827"/>
    </source>
</evidence>
<dbReference type="PROSITE" id="PS51387">
    <property type="entry name" value="FAD_PCMH"/>
    <property type="match status" value="1"/>
</dbReference>
<evidence type="ECO:0000256" key="6">
    <source>
        <dbReference type="ARBA" id="ARBA00023004"/>
    </source>
</evidence>
<dbReference type="InterPro" id="IPR006094">
    <property type="entry name" value="Oxid_FAD_bind_N"/>
</dbReference>
<dbReference type="GO" id="GO:0004458">
    <property type="term" value="F:D-lactate dehydrogenase (cytochrome) activity"/>
    <property type="evidence" value="ECO:0007669"/>
    <property type="project" value="TreeGrafter"/>
</dbReference>
<keyword evidence="9" id="KW-1133">Transmembrane helix</keyword>
<dbReference type="SUPFAM" id="SSF55103">
    <property type="entry name" value="FAD-linked oxidases, C-terminal domain"/>
    <property type="match status" value="1"/>
</dbReference>
<dbReference type="InterPro" id="IPR016167">
    <property type="entry name" value="FAD-bd_PCMH_sub1"/>
</dbReference>
<dbReference type="InterPro" id="IPR017896">
    <property type="entry name" value="4Fe4S_Fe-S-bd"/>
</dbReference>
<feature type="region of interest" description="Disordered" evidence="8">
    <location>
        <begin position="1"/>
        <end position="28"/>
    </location>
</feature>
<evidence type="ECO:0000256" key="3">
    <source>
        <dbReference type="ARBA" id="ARBA00022723"/>
    </source>
</evidence>
<dbReference type="InterPro" id="IPR016166">
    <property type="entry name" value="FAD-bd_PCMH"/>
</dbReference>
<evidence type="ECO:0000256" key="1">
    <source>
        <dbReference type="ARBA" id="ARBA00001974"/>
    </source>
</evidence>
<dbReference type="PROSITE" id="PS00198">
    <property type="entry name" value="4FE4S_FER_1"/>
    <property type="match status" value="1"/>
</dbReference>
<comment type="cofactor">
    <cofactor evidence="1">
        <name>FAD</name>
        <dbReference type="ChEBI" id="CHEBI:57692"/>
    </cofactor>
</comment>
<protein>
    <submittedName>
        <fullName evidence="11">FAD-binding oxidoreductase</fullName>
    </submittedName>
</protein>
<evidence type="ECO:0000256" key="7">
    <source>
        <dbReference type="ARBA" id="ARBA00023014"/>
    </source>
</evidence>
<dbReference type="InterPro" id="IPR016164">
    <property type="entry name" value="FAD-linked_Oxase-like_C"/>
</dbReference>
<keyword evidence="4" id="KW-0274">FAD</keyword>
<dbReference type="RefSeq" id="WP_150413905.1">
    <property type="nucleotide sequence ID" value="NZ_VYQF01000001.1"/>
</dbReference>
<evidence type="ECO:0000256" key="5">
    <source>
        <dbReference type="ARBA" id="ARBA00023002"/>
    </source>
</evidence>
<dbReference type="Pfam" id="PF13183">
    <property type="entry name" value="Fer4_8"/>
    <property type="match status" value="1"/>
</dbReference>
<keyword evidence="7" id="KW-0411">Iron-sulfur</keyword>
<feature type="domain" description="FAD-binding PCMH-type" evidence="10">
    <location>
        <begin position="80"/>
        <end position="315"/>
    </location>
</feature>
<evidence type="ECO:0000259" key="10">
    <source>
        <dbReference type="PROSITE" id="PS51387"/>
    </source>
</evidence>
<dbReference type="PANTHER" id="PTHR11748:SF119">
    <property type="entry name" value="D-2-HYDROXYGLUTARATE DEHYDROGENASE"/>
    <property type="match status" value="1"/>
</dbReference>
<proteinExistence type="predicted"/>
<dbReference type="Gene3D" id="3.30.465.10">
    <property type="match status" value="1"/>
</dbReference>
<dbReference type="InterPro" id="IPR017900">
    <property type="entry name" value="4Fe4S_Fe_S_CS"/>
</dbReference>
<keyword evidence="9" id="KW-0812">Transmembrane</keyword>
<dbReference type="InterPro" id="IPR004017">
    <property type="entry name" value="Cys_rich_dom"/>
</dbReference>
<evidence type="ECO:0000313" key="12">
    <source>
        <dbReference type="Proteomes" id="UP000326903"/>
    </source>
</evidence>
<dbReference type="PANTHER" id="PTHR11748">
    <property type="entry name" value="D-LACTATE DEHYDROGENASE"/>
    <property type="match status" value="1"/>
</dbReference>
<dbReference type="Gene3D" id="3.30.70.2740">
    <property type="match status" value="1"/>
</dbReference>
<dbReference type="Pfam" id="PF01565">
    <property type="entry name" value="FAD_binding_4"/>
    <property type="match status" value="1"/>
</dbReference>
<evidence type="ECO:0000256" key="8">
    <source>
        <dbReference type="SAM" id="MobiDB-lite"/>
    </source>
</evidence>
<dbReference type="Pfam" id="PF02913">
    <property type="entry name" value="FAD-oxidase_C"/>
    <property type="match status" value="1"/>
</dbReference>